<proteinExistence type="predicted"/>
<accession>A0ABU1SB36</accession>
<evidence type="ECO:0000313" key="1">
    <source>
        <dbReference type="EMBL" id="MDR6866822.1"/>
    </source>
</evidence>
<name>A0ABU1SB36_9MICO</name>
<dbReference type="Proteomes" id="UP001259347">
    <property type="component" value="Unassembled WGS sequence"/>
</dbReference>
<organism evidence="1 2">
    <name type="scientific">Microbacterium resistens</name>
    <dbReference type="NCBI Taxonomy" id="156977"/>
    <lineage>
        <taxon>Bacteria</taxon>
        <taxon>Bacillati</taxon>
        <taxon>Actinomycetota</taxon>
        <taxon>Actinomycetes</taxon>
        <taxon>Micrococcales</taxon>
        <taxon>Microbacteriaceae</taxon>
        <taxon>Microbacterium</taxon>
    </lineage>
</organism>
<sequence>MQRDFQEIDANSNHEIKRRTIVKGAAWSLPVIAAAVAAPSAMASGTANATSGGIFTISYSSPTSNGFGFSAPIDSTACPDITGTVLSITEYWENGEVTTQTLGPSVTATFGPDGVSGAISNIDRSLSYLTRLEIVVDITGGCAPLGPTTYTWTPVFIGGAGPNSYSGTWVAA</sequence>
<keyword evidence="2" id="KW-1185">Reference proteome</keyword>
<dbReference type="RefSeq" id="WP_310018981.1">
    <property type="nucleotide sequence ID" value="NZ_JAVDUM010000005.1"/>
</dbReference>
<reference evidence="1 2" key="1">
    <citation type="submission" date="2023-07" db="EMBL/GenBank/DDBJ databases">
        <title>Sorghum-associated microbial communities from plants grown in Nebraska, USA.</title>
        <authorList>
            <person name="Schachtman D."/>
        </authorList>
    </citation>
    <scope>NUCLEOTIDE SEQUENCE [LARGE SCALE GENOMIC DNA]</scope>
    <source>
        <strain evidence="1 2">2980</strain>
    </source>
</reference>
<protein>
    <submittedName>
        <fullName evidence="1">Uncharacterized protein</fullName>
    </submittedName>
</protein>
<comment type="caution">
    <text evidence="1">The sequence shown here is derived from an EMBL/GenBank/DDBJ whole genome shotgun (WGS) entry which is preliminary data.</text>
</comment>
<evidence type="ECO:0000313" key="2">
    <source>
        <dbReference type="Proteomes" id="UP001259347"/>
    </source>
</evidence>
<dbReference type="EMBL" id="JAVDUM010000005">
    <property type="protein sequence ID" value="MDR6866822.1"/>
    <property type="molecule type" value="Genomic_DNA"/>
</dbReference>
<gene>
    <name evidence="1" type="ORF">J2Y69_001421</name>
</gene>